<reference evidence="1 2" key="1">
    <citation type="journal article" date="2016" name="Environ. Microbiol.">
        <title>New Methyloceanibacter diversity from North Sea sediments includes methanotroph containing solely the soluble methane monooxygenase.</title>
        <authorList>
            <person name="Vekeman B."/>
            <person name="Kerckhof F.M."/>
            <person name="Cremers G."/>
            <person name="de Vos P."/>
            <person name="Vandamme P."/>
            <person name="Boon N."/>
            <person name="Op den Camp H.J."/>
            <person name="Heylen K."/>
        </authorList>
    </citation>
    <scope>NUCLEOTIDE SEQUENCE [LARGE SCALE GENOMIC DNA]</scope>
    <source>
        <strain evidence="1 2">R-67175</strain>
    </source>
</reference>
<keyword evidence="2" id="KW-1185">Reference proteome</keyword>
<dbReference type="STRING" id="1774969.AUC69_06600"/>
<accession>A0A1E3W7N5</accession>
<sequence>MNEHHMHLRGRRLAGSGTAAWPMAASRRPMSASSCAAVKASRTRAVPCGTVGGLMAVAQNPASRSAALKHSAASAVPTMSGTICVAEAPVS</sequence>
<dbReference type="AlphaFoldDB" id="A0A1E3W7N5"/>
<comment type="caution">
    <text evidence="1">The sequence shown here is derived from an EMBL/GenBank/DDBJ whole genome shotgun (WGS) entry which is preliminary data.</text>
</comment>
<dbReference type="Proteomes" id="UP000094472">
    <property type="component" value="Unassembled WGS sequence"/>
</dbReference>
<evidence type="ECO:0000313" key="1">
    <source>
        <dbReference type="EMBL" id="ODS01512.1"/>
    </source>
</evidence>
<evidence type="ECO:0000313" key="2">
    <source>
        <dbReference type="Proteomes" id="UP000094472"/>
    </source>
</evidence>
<proteinExistence type="predicted"/>
<organism evidence="1 2">
    <name type="scientific">Methyloceanibacter superfactus</name>
    <dbReference type="NCBI Taxonomy" id="1774969"/>
    <lineage>
        <taxon>Bacteria</taxon>
        <taxon>Pseudomonadati</taxon>
        <taxon>Pseudomonadota</taxon>
        <taxon>Alphaproteobacteria</taxon>
        <taxon>Hyphomicrobiales</taxon>
        <taxon>Hyphomicrobiaceae</taxon>
        <taxon>Methyloceanibacter</taxon>
    </lineage>
</organism>
<protein>
    <submittedName>
        <fullName evidence="1">Uncharacterized protein</fullName>
    </submittedName>
</protein>
<dbReference type="EMBL" id="LPWF01000006">
    <property type="protein sequence ID" value="ODS01512.1"/>
    <property type="molecule type" value="Genomic_DNA"/>
</dbReference>
<gene>
    <name evidence="1" type="ORF">AUC69_06600</name>
</gene>
<name>A0A1E3W7N5_9HYPH</name>